<evidence type="ECO:0000256" key="1">
    <source>
        <dbReference type="SAM" id="MobiDB-lite"/>
    </source>
</evidence>
<keyword evidence="2" id="KW-0614">Plasmid</keyword>
<dbReference type="AlphaFoldDB" id="A0AA47EZA3"/>
<organism evidence="2 3">
    <name type="scientific">Xanthomonas hortorum</name>
    <dbReference type="NCBI Taxonomy" id="56454"/>
    <lineage>
        <taxon>Bacteria</taxon>
        <taxon>Pseudomonadati</taxon>
        <taxon>Pseudomonadota</taxon>
        <taxon>Gammaproteobacteria</taxon>
        <taxon>Lysobacterales</taxon>
        <taxon>Lysobacteraceae</taxon>
        <taxon>Xanthomonas</taxon>
    </lineage>
</organism>
<evidence type="ECO:0000313" key="2">
    <source>
        <dbReference type="EMBL" id="WAH66885.1"/>
    </source>
</evidence>
<feature type="region of interest" description="Disordered" evidence="1">
    <location>
        <begin position="69"/>
        <end position="126"/>
    </location>
</feature>
<protein>
    <submittedName>
        <fullName evidence="2">Uncharacterized protein</fullName>
    </submittedName>
</protein>
<dbReference type="Proteomes" id="UP001164737">
    <property type="component" value="Plasmid unnamed1"/>
</dbReference>
<geneLocation type="plasmid" evidence="2 3">
    <name>unnamed1</name>
</geneLocation>
<evidence type="ECO:0000313" key="3">
    <source>
        <dbReference type="Proteomes" id="UP001164737"/>
    </source>
</evidence>
<feature type="compositionally biased region" description="Polar residues" evidence="1">
    <location>
        <begin position="90"/>
        <end position="103"/>
    </location>
</feature>
<dbReference type="EMBL" id="CP107242">
    <property type="protein sequence ID" value="WAH66885.1"/>
    <property type="molecule type" value="Genomic_DNA"/>
</dbReference>
<gene>
    <name evidence="2" type="ORF">OEG85_24270</name>
</gene>
<reference evidence="2" key="1">
    <citation type="submission" date="2022-10" db="EMBL/GenBank/DDBJ databases">
        <title>Complete genome sequence resource for Xanthomonas hortorum isolated from Greek Oregano.</title>
        <authorList>
            <person name="Gonzalez-Tobon J."/>
            <person name="Helmann T.C."/>
            <person name="Daughtrey M."/>
            <person name="Stodghill P.V."/>
            <person name="Filiatrault M.J."/>
        </authorList>
    </citation>
    <scope>NUCLEOTIDE SEQUENCE</scope>
    <source>
        <strain evidence="2">Oregano 108</strain>
        <plasmid evidence="2">unnamed1</plasmid>
    </source>
</reference>
<dbReference type="RefSeq" id="WP_268215274.1">
    <property type="nucleotide sequence ID" value="NZ_CP107242.1"/>
</dbReference>
<accession>A0AA47EZA3</accession>
<proteinExistence type="predicted"/>
<sequence>MARNKVEIPTDDALTKAERALSALAAKKPETATDKIWVRLGDMITAARKSGHSWDDIAAALAASGITVSASTLRSSAPKTGKPRKVRAKQTGTGSAEKNSGEPSQPEGGTPDNFSFNPKPNKEDLL</sequence>
<name>A0AA47EZA3_9XANT</name>
<feature type="compositionally biased region" description="Polar residues" evidence="1">
    <location>
        <begin position="69"/>
        <end position="78"/>
    </location>
</feature>